<dbReference type="AlphaFoldDB" id="A0A2L1U7N8"/>
<dbReference type="EMBL" id="CP019656">
    <property type="protein sequence ID" value="AVF28878.1"/>
    <property type="molecule type" value="Genomic_DNA"/>
</dbReference>
<evidence type="ECO:0000313" key="2">
    <source>
        <dbReference type="EMBL" id="AVF28878.1"/>
    </source>
</evidence>
<keyword evidence="2" id="KW-0614">Plasmid</keyword>
<gene>
    <name evidence="2" type="ORF">ERICIII_04876</name>
</gene>
<sequence length="64" mass="7712">MFNYILTKDAIYPGEFSLQEYTLEIESKENEAKEAEVQIKNFIDLKSIYKEQRETRSYDMLPLR</sequence>
<reference evidence="3" key="1">
    <citation type="submission" date="2017-02" db="EMBL/GenBank/DDBJ databases">
        <title>Delineation of Paenibacillus larvae strains originating from foulbrood outbreaks.</title>
        <authorList>
            <person name="Beims H."/>
            <person name="Bunk B."/>
            <person name="Sproeer C."/>
            <person name="Mohr K.I."/>
            <person name="Pradella S."/>
            <person name="Guenther G."/>
            <person name="Rohde M."/>
            <person name="von der Ohe W."/>
            <person name="Steinert M."/>
        </authorList>
    </citation>
    <scope>NUCLEOTIDE SEQUENCE [LARGE SCALE GENOMIC DNA]</scope>
    <source>
        <strain evidence="3">Eric_III</strain>
        <plasmid evidence="3">Plasmid unnamed1</plasmid>
    </source>
</reference>
<evidence type="ECO:0000313" key="3">
    <source>
        <dbReference type="Proteomes" id="UP000239833"/>
    </source>
</evidence>
<proteinExistence type="predicted"/>
<evidence type="ECO:0000256" key="1">
    <source>
        <dbReference type="SAM" id="Coils"/>
    </source>
</evidence>
<keyword evidence="1" id="KW-0175">Coiled coil</keyword>
<feature type="coiled-coil region" evidence="1">
    <location>
        <begin position="18"/>
        <end position="45"/>
    </location>
</feature>
<geneLocation type="plasmid" evidence="2">
    <name>unnamed1</name>
</geneLocation>
<name>A0A2L1U7N8_9BACL</name>
<accession>A0A2L1U7N8</accession>
<organism evidence="2 3">
    <name type="scientific">Paenibacillus larvae subsp. larvae</name>
    <dbReference type="NCBI Taxonomy" id="147375"/>
    <lineage>
        <taxon>Bacteria</taxon>
        <taxon>Bacillati</taxon>
        <taxon>Bacillota</taxon>
        <taxon>Bacilli</taxon>
        <taxon>Bacillales</taxon>
        <taxon>Paenibacillaceae</taxon>
        <taxon>Paenibacillus</taxon>
    </lineage>
</organism>
<protein>
    <submittedName>
        <fullName evidence="2">Uncharacterized protein</fullName>
    </submittedName>
</protein>
<dbReference type="Proteomes" id="UP000239833">
    <property type="component" value="Plasmid unnamed1"/>
</dbReference>